<protein>
    <submittedName>
        <fullName evidence="4">DUF19 domain-containing protein</fullName>
    </submittedName>
</protein>
<feature type="signal peptide" evidence="1">
    <location>
        <begin position="1"/>
        <end position="17"/>
    </location>
</feature>
<dbReference type="Proteomes" id="UP000095282">
    <property type="component" value="Unplaced"/>
</dbReference>
<sequence>MKPFLFLILIYLPFAFSSTCSTTDQIKFLQCKGSIIKIQDLLKLYAPYTETPVPTSVFKQISKLCARTAACIKTIECAEAKKGVSMMDFACGGIEMSSGPFGDCMAKLQTTPIDSRKFPCAPIFEKDALDSITKGCKMITEDVQCVKGVAEKYCGTVAVEAFKKGIPFMKDLMKCE</sequence>
<dbReference type="InterPro" id="IPR002542">
    <property type="entry name" value="T20D4.11-like_dom"/>
</dbReference>
<organism evidence="3 4">
    <name type="scientific">Caenorhabditis tropicalis</name>
    <dbReference type="NCBI Taxonomy" id="1561998"/>
    <lineage>
        <taxon>Eukaryota</taxon>
        <taxon>Metazoa</taxon>
        <taxon>Ecdysozoa</taxon>
        <taxon>Nematoda</taxon>
        <taxon>Chromadorea</taxon>
        <taxon>Rhabditida</taxon>
        <taxon>Rhabditina</taxon>
        <taxon>Rhabditomorpha</taxon>
        <taxon>Rhabditoidea</taxon>
        <taxon>Rhabditidae</taxon>
        <taxon>Peloderinae</taxon>
        <taxon>Caenorhabditis</taxon>
    </lineage>
</organism>
<dbReference type="AlphaFoldDB" id="A0A1I7V2M5"/>
<dbReference type="WBParaSite" id="Csp11.Scaffold630.g21773.t1">
    <property type="protein sequence ID" value="Csp11.Scaffold630.g21773.t1"/>
    <property type="gene ID" value="Csp11.Scaffold630.g21773"/>
</dbReference>
<keyword evidence="3" id="KW-1185">Reference proteome</keyword>
<dbReference type="eggNOG" id="ENOG502R6T4">
    <property type="taxonomic scope" value="Eukaryota"/>
</dbReference>
<keyword evidence="1" id="KW-0732">Signal</keyword>
<evidence type="ECO:0000313" key="4">
    <source>
        <dbReference type="WBParaSite" id="Csp11.Scaffold630.g21773.t1"/>
    </source>
</evidence>
<name>A0A1I7V2M5_9PELO</name>
<evidence type="ECO:0000259" key="2">
    <source>
        <dbReference type="Pfam" id="PF01579"/>
    </source>
</evidence>
<dbReference type="PANTHER" id="PTHR31897">
    <property type="entry name" value="PROTEIN CBG17011-RELATED"/>
    <property type="match status" value="1"/>
</dbReference>
<evidence type="ECO:0000313" key="3">
    <source>
        <dbReference type="Proteomes" id="UP000095282"/>
    </source>
</evidence>
<evidence type="ECO:0000256" key="1">
    <source>
        <dbReference type="SAM" id="SignalP"/>
    </source>
</evidence>
<accession>A0A1I7V2M5</accession>
<reference evidence="4" key="1">
    <citation type="submission" date="2016-11" db="UniProtKB">
        <authorList>
            <consortium name="WormBaseParasite"/>
        </authorList>
    </citation>
    <scope>IDENTIFICATION</scope>
</reference>
<feature type="domain" description="T20D4.11-like" evidence="2">
    <location>
        <begin position="20"/>
        <end position="176"/>
    </location>
</feature>
<feature type="chain" id="PRO_5009309714" evidence="1">
    <location>
        <begin position="18"/>
        <end position="176"/>
    </location>
</feature>
<dbReference type="PANTHER" id="PTHR31897:SF7">
    <property type="entry name" value="DUF19 DOMAIN-CONTAINING PROTEIN"/>
    <property type="match status" value="1"/>
</dbReference>
<dbReference type="Pfam" id="PF01579">
    <property type="entry name" value="DUF19"/>
    <property type="match status" value="1"/>
</dbReference>
<proteinExistence type="predicted"/>